<reference evidence="1" key="1">
    <citation type="journal article" date="2021" name="Proc. Natl. Acad. Sci. U.S.A.">
        <title>A Catalog of Tens of Thousands of Viruses from Human Metagenomes Reveals Hidden Associations with Chronic Diseases.</title>
        <authorList>
            <person name="Tisza M.J."/>
            <person name="Buck C.B."/>
        </authorList>
    </citation>
    <scope>NUCLEOTIDE SEQUENCE</scope>
    <source>
        <strain evidence="1">CtFiA6</strain>
    </source>
</reference>
<sequence length="39" mass="4438">MTLEEAIKHTLEVASEASCGKCKSERLQLATKYRKERAK</sequence>
<protein>
    <submittedName>
        <fullName evidence="1">Uncharacterized protein</fullName>
    </submittedName>
</protein>
<accession>A0A8S5LGL8</accession>
<evidence type="ECO:0000313" key="1">
    <source>
        <dbReference type="EMBL" id="DAD69072.1"/>
    </source>
</evidence>
<organism evidence="1">
    <name type="scientific">Siphoviridae sp. ctFiA6</name>
    <dbReference type="NCBI Taxonomy" id="2823573"/>
    <lineage>
        <taxon>Viruses</taxon>
        <taxon>Duplodnaviria</taxon>
        <taxon>Heunggongvirae</taxon>
        <taxon>Uroviricota</taxon>
        <taxon>Caudoviricetes</taxon>
    </lineage>
</organism>
<name>A0A8S5LGL8_9CAUD</name>
<proteinExistence type="predicted"/>
<dbReference type="EMBL" id="BK014714">
    <property type="protein sequence ID" value="DAD69072.1"/>
    <property type="molecule type" value="Genomic_DNA"/>
</dbReference>